<dbReference type="Proteomes" id="UP001209317">
    <property type="component" value="Unassembled WGS sequence"/>
</dbReference>
<keyword evidence="1" id="KW-1015">Disulfide bond</keyword>
<dbReference type="SMART" id="SM01290">
    <property type="entry name" value="N-glycanase_N"/>
    <property type="match status" value="1"/>
</dbReference>
<gene>
    <name evidence="3" type="ORF">OD355_13460</name>
</gene>
<reference evidence="3" key="1">
    <citation type="submission" date="2022-10" db="EMBL/GenBank/DDBJ databases">
        <authorList>
            <person name="Kim H.S."/>
            <person name="Kim J.-S."/>
            <person name="Suh M.K."/>
            <person name="Eom M.K."/>
            <person name="Lee J.-S."/>
        </authorList>
    </citation>
    <scope>NUCLEOTIDE SEQUENCE</scope>
    <source>
        <strain evidence="3">LIP-5</strain>
    </source>
</reference>
<dbReference type="InterPro" id="IPR008977">
    <property type="entry name" value="PHM/PNGase_F_dom_sf"/>
</dbReference>
<evidence type="ECO:0000259" key="2">
    <source>
        <dbReference type="SMART" id="SM01290"/>
    </source>
</evidence>
<proteinExistence type="predicted"/>
<organism evidence="3 4">
    <name type="scientific">Haoranjiania flava</name>
    <dbReference type="NCBI Taxonomy" id="1856322"/>
    <lineage>
        <taxon>Bacteria</taxon>
        <taxon>Pseudomonadati</taxon>
        <taxon>Bacteroidota</taxon>
        <taxon>Chitinophagia</taxon>
        <taxon>Chitinophagales</taxon>
        <taxon>Chitinophagaceae</taxon>
        <taxon>Haoranjiania</taxon>
    </lineage>
</organism>
<dbReference type="Gene3D" id="2.60.120.1570">
    <property type="entry name" value="Peptide-N-glycosidase F, N-terminal domain"/>
    <property type="match status" value="1"/>
</dbReference>
<comment type="caution">
    <text evidence="3">The sequence shown here is derived from an EMBL/GenBank/DDBJ whole genome shotgun (WGS) entry which is preliminary data.</text>
</comment>
<evidence type="ECO:0000313" key="4">
    <source>
        <dbReference type="Proteomes" id="UP001209317"/>
    </source>
</evidence>
<evidence type="ECO:0000256" key="1">
    <source>
        <dbReference type="ARBA" id="ARBA00023157"/>
    </source>
</evidence>
<protein>
    <submittedName>
        <fullName evidence="3">Peptide-N-glycosidase F-related protein</fullName>
    </submittedName>
</protein>
<dbReference type="AlphaFoldDB" id="A0AAE3INU1"/>
<feature type="domain" description="Peptide-N-glycosidase F N-terminal" evidence="2">
    <location>
        <begin position="195"/>
        <end position="380"/>
    </location>
</feature>
<dbReference type="EMBL" id="JAOTPL010000034">
    <property type="protein sequence ID" value="MCU7695527.1"/>
    <property type="molecule type" value="Genomic_DNA"/>
</dbReference>
<dbReference type="Pfam" id="PF09113">
    <property type="entry name" value="N-glycanase_C"/>
    <property type="match status" value="1"/>
</dbReference>
<name>A0AAE3INU1_9BACT</name>
<sequence>MKRIVFLAALILPFFLSAQKGYIVYKTMYNGEVSERRSVVVFDGTIAEINAGTDTREKNYIDYKNKQTIQLVKNQDGSYTGLRSPFEESTVLKKENITETIAGVVCKKATFVVNSNTIELFYNEDHPVKGAPSIGYMPQLGTILKAVRNGNSIVQAVEINQGTYKGLKAELPPNVHYAANRAAFTRSAIESRFTTINIFNNDTINFSDKYPKVLPDKLNQVYHYANGNILLKKIKLPVFKSSDAVFITVTQRSNGDAYDRTGVVFAIPVDQGAPLINAFKANDLKVLPAYKAANGKHYYAMVDHKSFTVPYELMRFFTPFGIGAYNERSQIEGYSWPDSASYSQEITDMKTALSGREVYMMMSVNNYDAGGHVVSLDLKVYPGSGNKNAIAGNANFHKMLFNTTNVAESMGQGLGDMFGTDSLKVAFTLDKPLKDAYLRYVSTGWGGWGNGDEFLPKINDIFLNGIKVFSFIPWRSDCVTYRNLNPVSGNFGNGLSSSDLSRSNWCPGTTTNPIHIPLGDLKPGKHLLKVAIPMGKPEGSSYSGWNVSGLLEGVQ</sequence>
<evidence type="ECO:0000313" key="3">
    <source>
        <dbReference type="EMBL" id="MCU7695527.1"/>
    </source>
</evidence>
<dbReference type="SUPFAM" id="SSF49742">
    <property type="entry name" value="PHM/PNGase F"/>
    <property type="match status" value="1"/>
</dbReference>
<dbReference type="InterPro" id="IPR043022">
    <property type="entry name" value="PngaseF_N_sf"/>
</dbReference>
<keyword evidence="4" id="KW-1185">Reference proteome</keyword>
<dbReference type="Pfam" id="PF09112">
    <property type="entry name" value="N-glycanase_N"/>
    <property type="match status" value="1"/>
</dbReference>
<dbReference type="Gene3D" id="2.60.120.230">
    <property type="match status" value="1"/>
</dbReference>
<dbReference type="RefSeq" id="WP_263039011.1">
    <property type="nucleotide sequence ID" value="NZ_JAOTPL010000034.1"/>
</dbReference>
<dbReference type="InterPro" id="IPR014784">
    <property type="entry name" value="Cu2_ascorb_mOase-like_C"/>
</dbReference>
<dbReference type="Pfam" id="PF22252">
    <property type="entry name" value="PNGase_F-II_N"/>
    <property type="match status" value="1"/>
</dbReference>
<accession>A0AAE3INU1</accession>
<dbReference type="GO" id="GO:0016715">
    <property type="term" value="F:oxidoreductase activity, acting on paired donors, with incorporation or reduction of molecular oxygen, reduced ascorbate as one donor, and incorporation of one atom of oxygen"/>
    <property type="evidence" value="ECO:0007669"/>
    <property type="project" value="InterPro"/>
</dbReference>
<dbReference type="InterPro" id="IPR015196">
    <property type="entry name" value="PngaseF_N"/>
</dbReference>
<dbReference type="InterPro" id="IPR015197">
    <property type="entry name" value="PngaseF_C"/>
</dbReference>